<comment type="similarity">
    <text evidence="2">Belongs to the HdrA family.</text>
</comment>
<dbReference type="Pfam" id="PF12838">
    <property type="entry name" value="Fer4_7"/>
    <property type="match status" value="1"/>
</dbReference>
<accession>A0A0F8X5R2</accession>
<evidence type="ECO:0000256" key="8">
    <source>
        <dbReference type="ARBA" id="ARBA00023014"/>
    </source>
</evidence>
<proteinExistence type="inferred from homology"/>
<keyword evidence="3" id="KW-0004">4Fe-4S</keyword>
<protein>
    <recommendedName>
        <fullName evidence="9">4Fe-4S ferredoxin-type domain-containing protein</fullName>
    </recommendedName>
</protein>
<keyword evidence="6" id="KW-0560">Oxidoreductase</keyword>
<keyword evidence="5" id="KW-0274">FAD</keyword>
<dbReference type="Gene3D" id="3.30.70.20">
    <property type="match status" value="1"/>
</dbReference>
<evidence type="ECO:0000256" key="3">
    <source>
        <dbReference type="ARBA" id="ARBA00022485"/>
    </source>
</evidence>
<name>A0A0F8X5R2_9ZZZZ</name>
<dbReference type="InterPro" id="IPR017896">
    <property type="entry name" value="4Fe4S_Fe-S-bd"/>
</dbReference>
<dbReference type="PROSITE" id="PS00198">
    <property type="entry name" value="4FE4S_FER_1"/>
    <property type="match status" value="2"/>
</dbReference>
<dbReference type="GO" id="GO:0046872">
    <property type="term" value="F:metal ion binding"/>
    <property type="evidence" value="ECO:0007669"/>
    <property type="project" value="UniProtKB-KW"/>
</dbReference>
<feature type="non-terminal residue" evidence="10">
    <location>
        <position position="1"/>
    </location>
</feature>
<keyword evidence="8" id="KW-0411">Iron-sulfur</keyword>
<dbReference type="PROSITE" id="PS51379">
    <property type="entry name" value="4FE4S_FER_2"/>
    <property type="match status" value="2"/>
</dbReference>
<dbReference type="InterPro" id="IPR017900">
    <property type="entry name" value="4Fe4S_Fe_S_CS"/>
</dbReference>
<dbReference type="GO" id="GO:0016491">
    <property type="term" value="F:oxidoreductase activity"/>
    <property type="evidence" value="ECO:0007669"/>
    <property type="project" value="UniProtKB-KW"/>
</dbReference>
<keyword evidence="7" id="KW-0408">Iron</keyword>
<dbReference type="InterPro" id="IPR039650">
    <property type="entry name" value="HdrA-like"/>
</dbReference>
<dbReference type="InterPro" id="IPR036188">
    <property type="entry name" value="FAD/NAD-bd_sf"/>
</dbReference>
<evidence type="ECO:0000256" key="6">
    <source>
        <dbReference type="ARBA" id="ARBA00023002"/>
    </source>
</evidence>
<dbReference type="SUPFAM" id="SSF51905">
    <property type="entry name" value="FAD/NAD(P)-binding domain"/>
    <property type="match status" value="1"/>
</dbReference>
<evidence type="ECO:0000256" key="1">
    <source>
        <dbReference type="ARBA" id="ARBA00001974"/>
    </source>
</evidence>
<keyword evidence="4" id="KW-0479">Metal-binding</keyword>
<comment type="cofactor">
    <cofactor evidence="1">
        <name>FAD</name>
        <dbReference type="ChEBI" id="CHEBI:57692"/>
    </cofactor>
</comment>
<evidence type="ECO:0000256" key="7">
    <source>
        <dbReference type="ARBA" id="ARBA00023004"/>
    </source>
</evidence>
<dbReference type="SUPFAM" id="SSF54862">
    <property type="entry name" value="4Fe-4S ferredoxins"/>
    <property type="match status" value="1"/>
</dbReference>
<dbReference type="GO" id="GO:0051539">
    <property type="term" value="F:4 iron, 4 sulfur cluster binding"/>
    <property type="evidence" value="ECO:0007669"/>
    <property type="project" value="UniProtKB-KW"/>
</dbReference>
<evidence type="ECO:0000256" key="4">
    <source>
        <dbReference type="ARBA" id="ARBA00022723"/>
    </source>
</evidence>
<evidence type="ECO:0000256" key="5">
    <source>
        <dbReference type="ARBA" id="ARBA00022827"/>
    </source>
</evidence>
<dbReference type="AlphaFoldDB" id="A0A0F8X5R2"/>
<feature type="domain" description="4Fe-4S ferredoxin-type" evidence="9">
    <location>
        <begin position="219"/>
        <end position="248"/>
    </location>
</feature>
<gene>
    <name evidence="10" type="ORF">LCGC14_2984230</name>
</gene>
<sequence length="261" mass="28343">GSREQDTMYCSRVCCANAIKNALKIKEIHPETNVIVFYRDIRTYGFREEYYQEARQAGVIFVRYDRERKPEVAPGETPDAPLRVDAFDPVLGEQLHLAVDLLVLSTGIAPNSDNLDLAQAIKVPLDEDGFFLEAHIKLRPVDFSTDGVYLCGLAHAPKFVSETISQARAAAGRAATLLSKETVQAKGRCAEIKERICAGCGLCVGVCPYGAREIDSEKRIASVIEVLCQGCGACAAVCPNAATKQVGFAKEEIMAAVDSLI</sequence>
<dbReference type="PANTHER" id="PTHR43498:SF1">
    <property type="entry name" value="COB--COM HETERODISULFIDE REDUCTASE IRON-SULFUR SUBUNIT A"/>
    <property type="match status" value="1"/>
</dbReference>
<dbReference type="PANTHER" id="PTHR43498">
    <property type="entry name" value="FERREDOXIN:COB-COM HETERODISULFIDE REDUCTASE SUBUNIT A"/>
    <property type="match status" value="1"/>
</dbReference>
<comment type="caution">
    <text evidence="10">The sequence shown here is derived from an EMBL/GenBank/DDBJ whole genome shotgun (WGS) entry which is preliminary data.</text>
</comment>
<evidence type="ECO:0000313" key="10">
    <source>
        <dbReference type="EMBL" id="KKK64437.1"/>
    </source>
</evidence>
<organism evidence="10">
    <name type="scientific">marine sediment metagenome</name>
    <dbReference type="NCBI Taxonomy" id="412755"/>
    <lineage>
        <taxon>unclassified sequences</taxon>
        <taxon>metagenomes</taxon>
        <taxon>ecological metagenomes</taxon>
    </lineage>
</organism>
<dbReference type="EMBL" id="LAZR01061025">
    <property type="protein sequence ID" value="KKK64437.1"/>
    <property type="molecule type" value="Genomic_DNA"/>
</dbReference>
<reference evidence="10" key="1">
    <citation type="journal article" date="2015" name="Nature">
        <title>Complex archaea that bridge the gap between prokaryotes and eukaryotes.</title>
        <authorList>
            <person name="Spang A."/>
            <person name="Saw J.H."/>
            <person name="Jorgensen S.L."/>
            <person name="Zaremba-Niedzwiedzka K."/>
            <person name="Martijn J."/>
            <person name="Lind A.E."/>
            <person name="van Eijk R."/>
            <person name="Schleper C."/>
            <person name="Guy L."/>
            <person name="Ettema T.J."/>
        </authorList>
    </citation>
    <scope>NUCLEOTIDE SEQUENCE</scope>
</reference>
<feature type="domain" description="4Fe-4S ferredoxin-type" evidence="9">
    <location>
        <begin position="188"/>
        <end position="217"/>
    </location>
</feature>
<evidence type="ECO:0000256" key="2">
    <source>
        <dbReference type="ARBA" id="ARBA00006561"/>
    </source>
</evidence>
<evidence type="ECO:0000259" key="9">
    <source>
        <dbReference type="PROSITE" id="PS51379"/>
    </source>
</evidence>
<keyword evidence="5" id="KW-0285">Flavoprotein</keyword>